<keyword evidence="10" id="KW-0408">Iron</keyword>
<evidence type="ECO:0000256" key="13">
    <source>
        <dbReference type="SAM" id="Phobius"/>
    </source>
</evidence>
<reference evidence="15 16" key="1">
    <citation type="submission" date="2019-09" db="EMBL/GenBank/DDBJ databases">
        <authorList>
            <person name="Chandra G."/>
            <person name="Truman W A."/>
        </authorList>
    </citation>
    <scope>NUCLEOTIDE SEQUENCE [LARGE SCALE GENOMIC DNA]</scope>
    <source>
        <strain evidence="15">PS712</strain>
    </source>
</reference>
<dbReference type="PANTHER" id="PTHR30529">
    <property type="entry name" value="CYTOCHROME B561"/>
    <property type="match status" value="1"/>
</dbReference>
<feature type="transmembrane region" description="Helical" evidence="13">
    <location>
        <begin position="16"/>
        <end position="35"/>
    </location>
</feature>
<protein>
    <recommendedName>
        <fullName evidence="14">Cytochrome b561 bacterial/Ni-hydrogenase domain-containing protein</fullName>
    </recommendedName>
</protein>
<comment type="cofactor">
    <cofactor evidence="1">
        <name>heme b</name>
        <dbReference type="ChEBI" id="CHEBI:60344"/>
    </cofactor>
</comment>
<dbReference type="GO" id="GO:0022904">
    <property type="term" value="P:respiratory electron transport chain"/>
    <property type="evidence" value="ECO:0007669"/>
    <property type="project" value="InterPro"/>
</dbReference>
<evidence type="ECO:0000256" key="8">
    <source>
        <dbReference type="ARBA" id="ARBA00022982"/>
    </source>
</evidence>
<evidence type="ECO:0000256" key="12">
    <source>
        <dbReference type="ARBA" id="ARBA00037975"/>
    </source>
</evidence>
<comment type="similarity">
    <text evidence="12">Belongs to the cytochrome b561 family.</text>
</comment>
<evidence type="ECO:0000256" key="7">
    <source>
        <dbReference type="ARBA" id="ARBA00022723"/>
    </source>
</evidence>
<dbReference type="EMBL" id="CABVIB010000002">
    <property type="protein sequence ID" value="VVN74230.1"/>
    <property type="molecule type" value="Genomic_DNA"/>
</dbReference>
<keyword evidence="7" id="KW-0479">Metal-binding</keyword>
<keyword evidence="4" id="KW-1003">Cell membrane</keyword>
<feature type="domain" description="Cytochrome b561 bacterial/Ni-hydrogenase" evidence="14">
    <location>
        <begin position="10"/>
        <end position="179"/>
    </location>
</feature>
<accession>A0A5E7A790</accession>
<comment type="subcellular location">
    <subcellularLocation>
        <location evidence="2">Cell membrane</location>
        <topology evidence="2">Multi-pass membrane protein</topology>
    </subcellularLocation>
</comment>
<dbReference type="AlphaFoldDB" id="A0A5E7A790"/>
<keyword evidence="11 13" id="KW-0472">Membrane</keyword>
<evidence type="ECO:0000256" key="5">
    <source>
        <dbReference type="ARBA" id="ARBA00022617"/>
    </source>
</evidence>
<keyword evidence="9 13" id="KW-1133">Transmembrane helix</keyword>
<evidence type="ECO:0000256" key="10">
    <source>
        <dbReference type="ARBA" id="ARBA00023004"/>
    </source>
</evidence>
<evidence type="ECO:0000256" key="11">
    <source>
        <dbReference type="ARBA" id="ARBA00023136"/>
    </source>
</evidence>
<evidence type="ECO:0000256" key="3">
    <source>
        <dbReference type="ARBA" id="ARBA00022448"/>
    </source>
</evidence>
<gene>
    <name evidence="15" type="ORF">PS712_00624</name>
</gene>
<keyword evidence="3" id="KW-0813">Transport</keyword>
<evidence type="ECO:0000256" key="1">
    <source>
        <dbReference type="ARBA" id="ARBA00001970"/>
    </source>
</evidence>
<keyword evidence="8" id="KW-0249">Electron transport</keyword>
<dbReference type="InterPro" id="IPR011577">
    <property type="entry name" value="Cyt_b561_bac/Ni-Hgenase"/>
</dbReference>
<dbReference type="GO" id="GO:0005886">
    <property type="term" value="C:plasma membrane"/>
    <property type="evidence" value="ECO:0007669"/>
    <property type="project" value="UniProtKB-SubCell"/>
</dbReference>
<dbReference type="Proteomes" id="UP000326018">
    <property type="component" value="Unassembled WGS sequence"/>
</dbReference>
<dbReference type="Pfam" id="PF01292">
    <property type="entry name" value="Ni_hydr_CYTB"/>
    <property type="match status" value="1"/>
</dbReference>
<dbReference type="InterPro" id="IPR016174">
    <property type="entry name" value="Di-haem_cyt_TM"/>
</dbReference>
<evidence type="ECO:0000313" key="16">
    <source>
        <dbReference type="Proteomes" id="UP000326018"/>
    </source>
</evidence>
<evidence type="ECO:0000313" key="15">
    <source>
        <dbReference type="EMBL" id="VVN74230.1"/>
    </source>
</evidence>
<dbReference type="GO" id="GO:0020037">
    <property type="term" value="F:heme binding"/>
    <property type="evidence" value="ECO:0007669"/>
    <property type="project" value="TreeGrafter"/>
</dbReference>
<feature type="transmembrane region" description="Helical" evidence="13">
    <location>
        <begin position="142"/>
        <end position="163"/>
    </location>
</feature>
<organism evidence="15 16">
    <name type="scientific">Pseudomonas fluorescens</name>
    <dbReference type="NCBI Taxonomy" id="294"/>
    <lineage>
        <taxon>Bacteria</taxon>
        <taxon>Pseudomonadati</taxon>
        <taxon>Pseudomonadota</taxon>
        <taxon>Gammaproteobacteria</taxon>
        <taxon>Pseudomonadales</taxon>
        <taxon>Pseudomonadaceae</taxon>
        <taxon>Pseudomonas</taxon>
    </lineage>
</organism>
<dbReference type="GO" id="GO:0009055">
    <property type="term" value="F:electron transfer activity"/>
    <property type="evidence" value="ECO:0007669"/>
    <property type="project" value="InterPro"/>
</dbReference>
<dbReference type="SUPFAM" id="SSF81342">
    <property type="entry name" value="Transmembrane di-heme cytochromes"/>
    <property type="match status" value="1"/>
</dbReference>
<evidence type="ECO:0000259" key="14">
    <source>
        <dbReference type="Pfam" id="PF01292"/>
    </source>
</evidence>
<feature type="transmembrane region" description="Helical" evidence="13">
    <location>
        <begin position="47"/>
        <end position="67"/>
    </location>
</feature>
<dbReference type="PANTHER" id="PTHR30529:SF1">
    <property type="entry name" value="CYTOCHROME B561 HOMOLOG 2"/>
    <property type="match status" value="1"/>
</dbReference>
<sequence length="184" mass="19977">MQLRDNGLGFSPITVALHWMVAFSLLAIFGLQLLIGHASSEAQQLELGRVQNLLGLMLFLVSSYRFWARITSYHPLPVGTPNPIEVIISRSVAVSLALALVLLPIAVWASRAAAGEVVMLPGGFWIPSILPTNPTLKHVVDVLFNIGASAFLAGLALHIFGAVKNHFLLKNNTLKRMLGKHVEL</sequence>
<dbReference type="RefSeq" id="WP_150700917.1">
    <property type="nucleotide sequence ID" value="NZ_CABVIB010000002.1"/>
</dbReference>
<keyword evidence="5" id="KW-0349">Heme</keyword>
<dbReference type="OrthoDB" id="6869760at2"/>
<evidence type="ECO:0000256" key="6">
    <source>
        <dbReference type="ARBA" id="ARBA00022692"/>
    </source>
</evidence>
<feature type="transmembrane region" description="Helical" evidence="13">
    <location>
        <begin position="87"/>
        <end position="106"/>
    </location>
</feature>
<evidence type="ECO:0000256" key="4">
    <source>
        <dbReference type="ARBA" id="ARBA00022475"/>
    </source>
</evidence>
<keyword evidence="6 13" id="KW-0812">Transmembrane</keyword>
<dbReference type="GO" id="GO:0046872">
    <property type="term" value="F:metal ion binding"/>
    <property type="evidence" value="ECO:0007669"/>
    <property type="project" value="UniProtKB-KW"/>
</dbReference>
<dbReference type="InterPro" id="IPR052168">
    <property type="entry name" value="Cytochrome_b561_oxidase"/>
</dbReference>
<name>A0A5E7A790_PSEFL</name>
<evidence type="ECO:0000256" key="9">
    <source>
        <dbReference type="ARBA" id="ARBA00022989"/>
    </source>
</evidence>
<proteinExistence type="inferred from homology"/>
<evidence type="ECO:0000256" key="2">
    <source>
        <dbReference type="ARBA" id="ARBA00004651"/>
    </source>
</evidence>